<dbReference type="Pfam" id="PF22455">
    <property type="entry name" value="PqqF_C_3"/>
    <property type="match status" value="1"/>
</dbReference>
<dbReference type="NCBIfam" id="TIGR02110">
    <property type="entry name" value="PQQ_syn_pqqF"/>
    <property type="match status" value="1"/>
</dbReference>
<dbReference type="InterPro" id="IPR054734">
    <property type="entry name" value="PqqF-like_C_4"/>
</dbReference>
<comment type="function">
    <text evidence="11">Required for coenzyme pyrroloquinoline quinone (PQQ) biosynthesis. It is thought that this protein is a protease that cleaves peptides bond in a small peptide (gene pqqA), providing the glutamate and tyrosine residues which are necessary for the synthesis of PQQ.</text>
</comment>
<evidence type="ECO:0000256" key="2">
    <source>
        <dbReference type="ARBA" id="ARBA00004886"/>
    </source>
</evidence>
<comment type="cofactor">
    <cofactor evidence="1">
        <name>Zn(2+)</name>
        <dbReference type="ChEBI" id="CHEBI:29105"/>
    </cofactor>
</comment>
<dbReference type="PANTHER" id="PTHR43690">
    <property type="entry name" value="NARDILYSIN"/>
    <property type="match status" value="1"/>
</dbReference>
<comment type="similarity">
    <text evidence="3">Belongs to the peptidase M16 family.</text>
</comment>
<protein>
    <recommendedName>
        <fullName evidence="4">Coenzyme PQQ synthesis protein F</fullName>
    </recommendedName>
    <alternativeName>
        <fullName evidence="12">Pyrroloquinoline quinone biosynthesis protein F</fullName>
    </alternativeName>
</protein>
<dbReference type="Gene3D" id="3.30.830.10">
    <property type="entry name" value="Metalloenzyme, LuxS/M16 peptidase-like"/>
    <property type="match status" value="3"/>
</dbReference>
<keyword evidence="18" id="KW-1185">Reference proteome</keyword>
<evidence type="ECO:0000256" key="5">
    <source>
        <dbReference type="ARBA" id="ARBA00022670"/>
    </source>
</evidence>
<dbReference type="InterPro" id="IPR050626">
    <property type="entry name" value="Peptidase_M16"/>
</dbReference>
<dbReference type="Pfam" id="PF00675">
    <property type="entry name" value="Peptidase_M16"/>
    <property type="match status" value="1"/>
</dbReference>
<evidence type="ECO:0000256" key="4">
    <source>
        <dbReference type="ARBA" id="ARBA00015088"/>
    </source>
</evidence>
<feature type="domain" description="Coenzyme PQQ synthesis protein F N-terminal lobe" evidence="14">
    <location>
        <begin position="251"/>
        <end position="397"/>
    </location>
</feature>
<dbReference type="Pfam" id="PF22454">
    <property type="entry name" value="PQQ_syn_pqqF_N_2"/>
    <property type="match status" value="1"/>
</dbReference>
<evidence type="ECO:0000259" key="14">
    <source>
        <dbReference type="Pfam" id="PF22454"/>
    </source>
</evidence>
<dbReference type="GO" id="GO:0016787">
    <property type="term" value="F:hydrolase activity"/>
    <property type="evidence" value="ECO:0007669"/>
    <property type="project" value="UniProtKB-KW"/>
</dbReference>
<organism evidence="17 18">
    <name type="scientific">Pseudomonas knackmussii</name>
    <dbReference type="NCBI Taxonomy" id="65741"/>
    <lineage>
        <taxon>Bacteria</taxon>
        <taxon>Pseudomonadati</taxon>
        <taxon>Pseudomonadota</taxon>
        <taxon>Gammaproteobacteria</taxon>
        <taxon>Pseudomonadales</taxon>
        <taxon>Pseudomonadaceae</taxon>
        <taxon>Pseudomonas</taxon>
    </lineage>
</organism>
<dbReference type="InterPro" id="IPR011844">
    <property type="entry name" value="PQQ_synth_PqqF"/>
</dbReference>
<keyword evidence="6" id="KW-0479">Metal-binding</keyword>
<keyword evidence="10" id="KW-0482">Metalloprotease</keyword>
<keyword evidence="7 17" id="KW-0378">Hydrolase</keyword>
<evidence type="ECO:0000256" key="1">
    <source>
        <dbReference type="ARBA" id="ARBA00001947"/>
    </source>
</evidence>
<dbReference type="SUPFAM" id="SSF63411">
    <property type="entry name" value="LuxS/MPP-like metallohydrolase"/>
    <property type="match status" value="3"/>
</dbReference>
<keyword evidence="5" id="KW-0645">Protease</keyword>
<feature type="domain" description="Peptidase M16 N-terminal" evidence="13">
    <location>
        <begin position="22"/>
        <end position="144"/>
    </location>
</feature>
<reference evidence="17 18" key="1">
    <citation type="submission" date="2022-04" db="EMBL/GenBank/DDBJ databases">
        <title>Pseudomonas knackmussii B09-2.</title>
        <authorList>
            <person name="Deng Y."/>
        </authorList>
    </citation>
    <scope>NUCLEOTIDE SEQUENCE [LARGE SCALE GENOMIC DNA]</scope>
    <source>
        <strain evidence="17 18">B09-2</strain>
    </source>
</reference>
<evidence type="ECO:0000256" key="12">
    <source>
        <dbReference type="ARBA" id="ARBA00030977"/>
    </source>
</evidence>
<accession>A0ABY4KNU4</accession>
<sequence>MSQPTDPSQRPTLVTLSSGLRVRLLQTPHSAKAAVLVRVHAGAHDAPDAYPGLAHFLEHLLFLGSQDYAADQSLMPFVQRCGGQLNASTRERHTDFFFQVPARQLEEGLRRLLDILTHPLLDPADQVREREVLQAEFHARAQDVETLCDAALGTAFDSAHPFAGFHAGHRATLPVEDSAFQQALLGYHQRFYHSGQIELLLAGPQTFVELQRLACLADNALAPGRGADRVAPALHCRRDTWLRVQIEQAQPRLHLAFALADMPDYCAPALDYLSTWIASEAPGGLVQRLRSEGVCQAMALRVPYWYAGQGVAVVEALLTEQGLAERGRIVAAVKDWLRFFADDARWQPCRDEYQRVEMRRLQGAEPLELLRHWVEPLAWGRDSDEVASHQALAVLLAEMSAASPLVLTADNAACEPIHTLGFPLRMTRERPQHAVPTTWHWQQPEPNRWLQPRVERRQAQALPPALRWLGPEDSNGQAALHVRWHFTAATPSLALWHAVSHALQPSRWAAQQAGVVLRLEDLGDAWSLGLQGFAEAIPVIARDTLRLILELPATALAQGNRLAEREAVLGGDEMLIRQLLRRLPRLMAGAKVKDAPVVAPGQRALSDYLQAAGWQGLAVGFADDLRGALGEAVNVLPGETDESLVAALTADSAHLGQRWHAVSGGACSTETALLLFCPLPSRTPACEASWRLLAHLVEGDFFRRLRSELQLGYAVFSRFHQPGSQPGVLFGVQSPTASAREILGHIQAFMDGFAVSLADLPPEEIGRVAVELSERHVVGFDNLSARADQAWASCLAGHDVTRPAAVAEAMRNLQRRDLSAALESMRVAVSGWVVVSNAAAPDQSWR</sequence>
<dbReference type="InterPro" id="IPR054740">
    <property type="entry name" value="PqqF_N_2"/>
</dbReference>
<evidence type="ECO:0000313" key="17">
    <source>
        <dbReference type="EMBL" id="UPQ80917.1"/>
    </source>
</evidence>
<dbReference type="InterPro" id="IPR001431">
    <property type="entry name" value="Pept_M16_Zn_BS"/>
</dbReference>
<dbReference type="InterPro" id="IPR011249">
    <property type="entry name" value="Metalloenz_LuxS/M16"/>
</dbReference>
<dbReference type="Pfam" id="PF22456">
    <property type="entry name" value="PqqF-like_C_4"/>
    <property type="match status" value="1"/>
</dbReference>
<gene>
    <name evidence="17" type="primary">pqqF</name>
    <name evidence="17" type="ORF">M0M42_10680</name>
</gene>
<evidence type="ECO:0000256" key="8">
    <source>
        <dbReference type="ARBA" id="ARBA00022833"/>
    </source>
</evidence>
<evidence type="ECO:0000259" key="15">
    <source>
        <dbReference type="Pfam" id="PF22455"/>
    </source>
</evidence>
<evidence type="ECO:0000256" key="3">
    <source>
        <dbReference type="ARBA" id="ARBA00007261"/>
    </source>
</evidence>
<keyword evidence="9" id="KW-0884">PQQ biosynthesis</keyword>
<evidence type="ECO:0000313" key="18">
    <source>
        <dbReference type="Proteomes" id="UP000831189"/>
    </source>
</evidence>
<evidence type="ECO:0000259" key="13">
    <source>
        <dbReference type="Pfam" id="PF00675"/>
    </source>
</evidence>
<keyword evidence="8" id="KW-0862">Zinc</keyword>
<dbReference type="InterPro" id="IPR011765">
    <property type="entry name" value="Pept_M16_N"/>
</dbReference>
<evidence type="ECO:0000256" key="11">
    <source>
        <dbReference type="ARBA" id="ARBA00024932"/>
    </source>
</evidence>
<comment type="pathway">
    <text evidence="2">Cofactor biosynthesis; pyrroloquinoline quinone biosynthesis.</text>
</comment>
<evidence type="ECO:0000256" key="10">
    <source>
        <dbReference type="ARBA" id="ARBA00023049"/>
    </source>
</evidence>
<evidence type="ECO:0000259" key="16">
    <source>
        <dbReference type="Pfam" id="PF22456"/>
    </source>
</evidence>
<dbReference type="Proteomes" id="UP000831189">
    <property type="component" value="Chromosome"/>
</dbReference>
<evidence type="ECO:0000256" key="9">
    <source>
        <dbReference type="ARBA" id="ARBA00022905"/>
    </source>
</evidence>
<proteinExistence type="inferred from homology"/>
<feature type="domain" description="Coenzyme PQQ synthesis protein F-like C-terminal lobe" evidence="16">
    <location>
        <begin position="692"/>
        <end position="791"/>
    </location>
</feature>
<dbReference type="EMBL" id="CP096208">
    <property type="protein sequence ID" value="UPQ80917.1"/>
    <property type="molecule type" value="Genomic_DNA"/>
</dbReference>
<dbReference type="PROSITE" id="PS00143">
    <property type="entry name" value="INSULINASE"/>
    <property type="match status" value="1"/>
</dbReference>
<evidence type="ECO:0000256" key="6">
    <source>
        <dbReference type="ARBA" id="ARBA00022723"/>
    </source>
</evidence>
<dbReference type="PANTHER" id="PTHR43690:SF18">
    <property type="entry name" value="INSULIN-DEGRADING ENZYME-RELATED"/>
    <property type="match status" value="1"/>
</dbReference>
<name>A0ABY4KNU4_9PSED</name>
<evidence type="ECO:0000256" key="7">
    <source>
        <dbReference type="ARBA" id="ARBA00022801"/>
    </source>
</evidence>
<feature type="domain" description="Coenzyme PQQ synthesis protein F C-terminal lobe" evidence="15">
    <location>
        <begin position="478"/>
        <end position="618"/>
    </location>
</feature>
<dbReference type="InterPro" id="IPR054733">
    <property type="entry name" value="PqqF_C_3"/>
</dbReference>